<proteinExistence type="predicted"/>
<dbReference type="HOGENOM" id="CLU_2955072_0_0_6"/>
<reference evidence="2" key="1">
    <citation type="journal article" date="2013" name="BMC Microbiol.">
        <title>Taxonomy and evolution of bacteriochlorophyll a-containing members of the OM60/NOR5 clade of marine gammaproteobacteria: description of Luminiphilus syltensis gen. nov., sp. nov., reclassification of Haliea rubra as Pseudohaliea rubra gen. nov., comb. nov., and emendation of Chromatocurvus halotolerans.</title>
        <authorList>
            <person name="Spring S."/>
            <person name="Riedel T."/>
            <person name="Sproer C."/>
            <person name="Yan S."/>
            <person name="Harder J."/>
            <person name="Fuchs B.M."/>
        </authorList>
    </citation>
    <scope>NUCLEOTIDE SEQUENCE [LARGE SCALE GENOMIC DNA]</scope>
    <source>
        <strain evidence="2">NOR51-B</strain>
    </source>
</reference>
<accession>B8KXT6</accession>
<keyword evidence="2" id="KW-1185">Reference proteome</keyword>
<gene>
    <name evidence="1" type="ORF">NOR51B_2597</name>
</gene>
<dbReference type="AlphaFoldDB" id="B8KXT6"/>
<organism evidence="1 2">
    <name type="scientific">Luminiphilus syltensis NOR5-1B</name>
    <dbReference type="NCBI Taxonomy" id="565045"/>
    <lineage>
        <taxon>Bacteria</taxon>
        <taxon>Pseudomonadati</taxon>
        <taxon>Pseudomonadota</taxon>
        <taxon>Gammaproteobacteria</taxon>
        <taxon>Cellvibrionales</taxon>
        <taxon>Halieaceae</taxon>
        <taxon>Luminiphilus</taxon>
    </lineage>
</organism>
<protein>
    <submittedName>
        <fullName evidence="1">Uncharacterized protein</fullName>
    </submittedName>
</protein>
<name>B8KXT6_9GAMM</name>
<evidence type="ECO:0000313" key="1">
    <source>
        <dbReference type="EMBL" id="EED36645.1"/>
    </source>
</evidence>
<dbReference type="EMBL" id="DS999411">
    <property type="protein sequence ID" value="EED36645.1"/>
    <property type="molecule type" value="Genomic_DNA"/>
</dbReference>
<dbReference type="Proteomes" id="UP000004699">
    <property type="component" value="Unassembled WGS sequence"/>
</dbReference>
<sequence length="59" mass="6896">MRSRWSNWKKRSATAASRQLPRRLSMEMMTGSAYGFRNFENYSLRVSAHCGRDGIINRV</sequence>
<evidence type="ECO:0000313" key="2">
    <source>
        <dbReference type="Proteomes" id="UP000004699"/>
    </source>
</evidence>